<dbReference type="InParanoid" id="D6TT98"/>
<sequence length="411" mass="44402">MQSQEGGHVPQEQTPFEVRAVNRDPREQHEQHEIPRSDDAEHGYEEGYTGQYTGDSWFQEGEKLQSRPPQQRGAFNIFLILGALCVAIILSNILGFLGSWIMWTGLVVLILVGVYLAILNWRVVTLPQPMETFQVQERARLILNNVSGNVTIRKGDQNAVTVFPTKRASGIGMTLEKMRIDYQQQGDVIAITSNANYSPFQFGMRNFDFEITVPRNCDIQLKTGSGRINAQGVSGEVRMHTGSGAIDAREMQGQIDLSTGSGAVDIADLDGRINIRTSSGGMTAHQVRGEVLLKSSSGRISATSMDGRVELNTGSGEIYVIQSTLSGRAIFKTGSGTINFGGALDPLGTYQFRTGSGEISLTLPPQSAFNLDASTGSGKITNEFGGNDVGGGPHAQIKTKTGSGRITIRSS</sequence>
<dbReference type="OrthoDB" id="155325at2"/>
<dbReference type="RefSeq" id="WP_007914508.1">
    <property type="nucleotide sequence ID" value="NZ_ADVG01000003.1"/>
</dbReference>
<evidence type="ECO:0000313" key="5">
    <source>
        <dbReference type="Proteomes" id="UP000004508"/>
    </source>
</evidence>
<keyword evidence="2" id="KW-0812">Transmembrane</keyword>
<evidence type="ECO:0000259" key="3">
    <source>
        <dbReference type="Pfam" id="PF13349"/>
    </source>
</evidence>
<dbReference type="EMBL" id="ADVG01000003">
    <property type="protein sequence ID" value="EFH83649.1"/>
    <property type="molecule type" value="Genomic_DNA"/>
</dbReference>
<name>D6TT98_KTERA</name>
<feature type="domain" description="DUF4097" evidence="3">
    <location>
        <begin position="141"/>
        <end position="339"/>
    </location>
</feature>
<keyword evidence="2" id="KW-1133">Transmembrane helix</keyword>
<gene>
    <name evidence="4" type="ORF">Krac_4641</name>
</gene>
<dbReference type="eggNOG" id="COG3595">
    <property type="taxonomic scope" value="Bacteria"/>
</dbReference>
<dbReference type="Proteomes" id="UP000004508">
    <property type="component" value="Unassembled WGS sequence"/>
</dbReference>
<comment type="caution">
    <text evidence="4">The sequence shown here is derived from an EMBL/GenBank/DDBJ whole genome shotgun (WGS) entry which is preliminary data.</text>
</comment>
<keyword evidence="2" id="KW-0472">Membrane</keyword>
<evidence type="ECO:0000256" key="2">
    <source>
        <dbReference type="SAM" id="Phobius"/>
    </source>
</evidence>
<feature type="region of interest" description="Disordered" evidence="1">
    <location>
        <begin position="1"/>
        <end position="46"/>
    </location>
</feature>
<organism evidence="4 5">
    <name type="scientific">Ktedonobacter racemifer DSM 44963</name>
    <dbReference type="NCBI Taxonomy" id="485913"/>
    <lineage>
        <taxon>Bacteria</taxon>
        <taxon>Bacillati</taxon>
        <taxon>Chloroflexota</taxon>
        <taxon>Ktedonobacteria</taxon>
        <taxon>Ktedonobacterales</taxon>
        <taxon>Ktedonobacteraceae</taxon>
        <taxon>Ktedonobacter</taxon>
    </lineage>
</organism>
<dbReference type="STRING" id="485913.Krac_4641"/>
<protein>
    <recommendedName>
        <fullName evidence="3">DUF4097 domain-containing protein</fullName>
    </recommendedName>
</protein>
<keyword evidence="5" id="KW-1185">Reference proteome</keyword>
<dbReference type="InterPro" id="IPR025164">
    <property type="entry name" value="Toastrack_DUF4097"/>
</dbReference>
<reference evidence="4 5" key="1">
    <citation type="journal article" date="2011" name="Stand. Genomic Sci.">
        <title>Non-contiguous finished genome sequence and contextual data of the filamentous soil bacterium Ktedonobacter racemifer type strain (SOSP1-21).</title>
        <authorList>
            <person name="Chang Y.J."/>
            <person name="Land M."/>
            <person name="Hauser L."/>
            <person name="Chertkov O."/>
            <person name="Del Rio T.G."/>
            <person name="Nolan M."/>
            <person name="Copeland A."/>
            <person name="Tice H."/>
            <person name="Cheng J.F."/>
            <person name="Lucas S."/>
            <person name="Han C."/>
            <person name="Goodwin L."/>
            <person name="Pitluck S."/>
            <person name="Ivanova N."/>
            <person name="Ovchinikova G."/>
            <person name="Pati A."/>
            <person name="Chen A."/>
            <person name="Palaniappan K."/>
            <person name="Mavromatis K."/>
            <person name="Liolios K."/>
            <person name="Brettin T."/>
            <person name="Fiebig A."/>
            <person name="Rohde M."/>
            <person name="Abt B."/>
            <person name="Goker M."/>
            <person name="Detter J.C."/>
            <person name="Woyke T."/>
            <person name="Bristow J."/>
            <person name="Eisen J.A."/>
            <person name="Markowitz V."/>
            <person name="Hugenholtz P."/>
            <person name="Kyrpides N.C."/>
            <person name="Klenk H.P."/>
            <person name="Lapidus A."/>
        </authorList>
    </citation>
    <scope>NUCLEOTIDE SEQUENCE [LARGE SCALE GENOMIC DNA]</scope>
    <source>
        <strain evidence="5">DSM 44963</strain>
    </source>
</reference>
<evidence type="ECO:0000256" key="1">
    <source>
        <dbReference type="SAM" id="MobiDB-lite"/>
    </source>
</evidence>
<accession>D6TT98</accession>
<dbReference type="Pfam" id="PF13349">
    <property type="entry name" value="DUF4097"/>
    <property type="match status" value="1"/>
</dbReference>
<proteinExistence type="predicted"/>
<feature type="transmembrane region" description="Helical" evidence="2">
    <location>
        <begin position="100"/>
        <end position="121"/>
    </location>
</feature>
<evidence type="ECO:0000313" key="4">
    <source>
        <dbReference type="EMBL" id="EFH83649.1"/>
    </source>
</evidence>
<feature type="transmembrane region" description="Helical" evidence="2">
    <location>
        <begin position="73"/>
        <end position="94"/>
    </location>
</feature>
<feature type="compositionally biased region" description="Basic and acidic residues" evidence="1">
    <location>
        <begin position="20"/>
        <end position="45"/>
    </location>
</feature>
<dbReference type="AlphaFoldDB" id="D6TT98"/>